<dbReference type="EMBL" id="JAWDGP010001892">
    <property type="protein sequence ID" value="KAK3787152.1"/>
    <property type="molecule type" value="Genomic_DNA"/>
</dbReference>
<evidence type="ECO:0000313" key="2">
    <source>
        <dbReference type="EMBL" id="KAK3787152.1"/>
    </source>
</evidence>
<reference evidence="2" key="1">
    <citation type="journal article" date="2023" name="G3 (Bethesda)">
        <title>A reference genome for the long-term kleptoplast-retaining sea slug Elysia crispata morphotype clarki.</title>
        <authorList>
            <person name="Eastman K.E."/>
            <person name="Pendleton A.L."/>
            <person name="Shaikh M.A."/>
            <person name="Suttiyut T."/>
            <person name="Ogas R."/>
            <person name="Tomko P."/>
            <person name="Gavelis G."/>
            <person name="Widhalm J.R."/>
            <person name="Wisecaver J.H."/>
        </authorList>
    </citation>
    <scope>NUCLEOTIDE SEQUENCE</scope>
    <source>
        <strain evidence="2">ECLA1</strain>
    </source>
</reference>
<keyword evidence="1" id="KW-0732">Signal</keyword>
<gene>
    <name evidence="2" type="ORF">RRG08_011428</name>
</gene>
<dbReference type="AlphaFoldDB" id="A0AAE1AI44"/>
<evidence type="ECO:0000256" key="1">
    <source>
        <dbReference type="SAM" id="SignalP"/>
    </source>
</evidence>
<accession>A0AAE1AI44</accession>
<evidence type="ECO:0000313" key="3">
    <source>
        <dbReference type="Proteomes" id="UP001283361"/>
    </source>
</evidence>
<name>A0AAE1AI44_9GAST</name>
<proteinExistence type="predicted"/>
<comment type="caution">
    <text evidence="2">The sequence shown here is derived from an EMBL/GenBank/DDBJ whole genome shotgun (WGS) entry which is preliminary data.</text>
</comment>
<feature type="signal peptide" evidence="1">
    <location>
        <begin position="1"/>
        <end position="17"/>
    </location>
</feature>
<sequence length="231" mass="25927">MFHTALLLLLAGHELRLRPVGVTSMSPEECVRMSHLLSVVTLKPTPAPPKVTKKDRDSIRTLLELAAKNFYDEEIYYRANGTEVIELKPGSPPLTKARFVTRRMCIRETLCEYSFAIALKNNFPGDRYRLETMCPFNGTNYMQVCGAVSLHSSGSCALWEIGLEERRVANWGRKRVEWREWGRGWSGGNGEEGGVEGMGKRVEWREWGRGWSGGNGEEGGVEGMGKRCGGR</sequence>
<protein>
    <submittedName>
        <fullName evidence="2">Uncharacterized protein</fullName>
    </submittedName>
</protein>
<feature type="chain" id="PRO_5042188383" evidence="1">
    <location>
        <begin position="18"/>
        <end position="231"/>
    </location>
</feature>
<keyword evidence="3" id="KW-1185">Reference proteome</keyword>
<dbReference type="Proteomes" id="UP001283361">
    <property type="component" value="Unassembled WGS sequence"/>
</dbReference>
<organism evidence="2 3">
    <name type="scientific">Elysia crispata</name>
    <name type="common">lettuce slug</name>
    <dbReference type="NCBI Taxonomy" id="231223"/>
    <lineage>
        <taxon>Eukaryota</taxon>
        <taxon>Metazoa</taxon>
        <taxon>Spiralia</taxon>
        <taxon>Lophotrochozoa</taxon>
        <taxon>Mollusca</taxon>
        <taxon>Gastropoda</taxon>
        <taxon>Heterobranchia</taxon>
        <taxon>Euthyneura</taxon>
        <taxon>Panpulmonata</taxon>
        <taxon>Sacoglossa</taxon>
        <taxon>Placobranchoidea</taxon>
        <taxon>Plakobranchidae</taxon>
        <taxon>Elysia</taxon>
    </lineage>
</organism>